<reference evidence="2" key="1">
    <citation type="submission" date="2025-08" db="UniProtKB">
        <authorList>
            <consortium name="RefSeq"/>
        </authorList>
    </citation>
    <scope>IDENTIFICATION</scope>
    <source>
        <tissue evidence="2">Gonads</tissue>
    </source>
</reference>
<protein>
    <submittedName>
        <fullName evidence="2">GATA zinc finger domain-containing protein 14-like</fullName>
    </submittedName>
</protein>
<sequence>MRAIIGRLSGRALSLIGSRIHELNSWDQIKNLLNLSFGDQRNLDCLVQDLIILKPNRNETPYNFGMRCQDARSLVFSKLNMLSLNPAEHTIKIANYEELALKTFIRGLSGQLQNNIRLRDPKTLEKAMSLVIEEENFLYSQNKQNLVNNNQTFQLNQRFTPVDNPFSKPINFQNNNSNLSFPKLQNNNPFQNNPFLNNPFQNNPFLQNSQKPLFSPYNNFKNNYQQNLFRPNNQSFNNRPNSNQFPMRSNVFPRPTFQPFNRQMNYPQRSNFQQNFNQNPKPFFKSSQVIKNQNLQKPEPMEVSSGRNAVMHPKQNLLFSQNINPVTQNDYPNETFDCSQHYCEEYPDYADQEYYNYYFNNENASSNNYISTTYDTQEYNEQLNNEQFNNECLFPNNNTDTDNVNFPLTPPMKEIT</sequence>
<dbReference type="KEGG" id="soy:115874150"/>
<proteinExistence type="predicted"/>
<name>A0A6J2X2F7_SITOR</name>
<dbReference type="Proteomes" id="UP000504635">
    <property type="component" value="Unplaced"/>
</dbReference>
<keyword evidence="1" id="KW-1185">Reference proteome</keyword>
<organism evidence="1 2">
    <name type="scientific">Sitophilus oryzae</name>
    <name type="common">Rice weevil</name>
    <name type="synonym">Curculio oryzae</name>
    <dbReference type="NCBI Taxonomy" id="7048"/>
    <lineage>
        <taxon>Eukaryota</taxon>
        <taxon>Metazoa</taxon>
        <taxon>Ecdysozoa</taxon>
        <taxon>Arthropoda</taxon>
        <taxon>Hexapoda</taxon>
        <taxon>Insecta</taxon>
        <taxon>Pterygota</taxon>
        <taxon>Neoptera</taxon>
        <taxon>Endopterygota</taxon>
        <taxon>Coleoptera</taxon>
        <taxon>Polyphaga</taxon>
        <taxon>Cucujiformia</taxon>
        <taxon>Curculionidae</taxon>
        <taxon>Dryophthorinae</taxon>
        <taxon>Sitophilus</taxon>
    </lineage>
</organism>
<dbReference type="RefSeq" id="XP_030745109.1">
    <property type="nucleotide sequence ID" value="XM_030889249.1"/>
</dbReference>
<dbReference type="AlphaFoldDB" id="A0A6J2X2F7"/>
<gene>
    <name evidence="2" type="primary">LOC115874150</name>
</gene>
<evidence type="ECO:0000313" key="2">
    <source>
        <dbReference type="RefSeq" id="XP_030745109.1"/>
    </source>
</evidence>
<dbReference type="InParanoid" id="A0A6J2X2F7"/>
<evidence type="ECO:0000313" key="1">
    <source>
        <dbReference type="Proteomes" id="UP000504635"/>
    </source>
</evidence>
<accession>A0A6J2X2F7</accession>
<dbReference type="OrthoDB" id="7466780at2759"/>
<dbReference type="GeneID" id="115874150"/>